<protein>
    <submittedName>
        <fullName evidence="2">Uncharacterized protein</fullName>
    </submittedName>
</protein>
<feature type="compositionally biased region" description="Low complexity" evidence="1">
    <location>
        <begin position="174"/>
        <end position="184"/>
    </location>
</feature>
<organism evidence="2 3">
    <name type="scientific">Puccinia striiformis</name>
    <dbReference type="NCBI Taxonomy" id="27350"/>
    <lineage>
        <taxon>Eukaryota</taxon>
        <taxon>Fungi</taxon>
        <taxon>Dikarya</taxon>
        <taxon>Basidiomycota</taxon>
        <taxon>Pucciniomycotina</taxon>
        <taxon>Pucciniomycetes</taxon>
        <taxon>Pucciniales</taxon>
        <taxon>Pucciniaceae</taxon>
        <taxon>Puccinia</taxon>
    </lineage>
</organism>
<gene>
    <name evidence="2" type="ORF">PSTT_13677</name>
</gene>
<reference evidence="2" key="1">
    <citation type="submission" date="2017-12" db="EMBL/GenBank/DDBJ databases">
        <title>Gene loss provides genomic basis for host adaptation in cereal stripe rust fungi.</title>
        <authorList>
            <person name="Xia C."/>
        </authorList>
    </citation>
    <scope>NUCLEOTIDE SEQUENCE [LARGE SCALE GENOMIC DNA]</scope>
    <source>
        <strain evidence="2">93-210</strain>
    </source>
</reference>
<proteinExistence type="predicted"/>
<sequence length="622" mass="69304">RDSNLSNMPPFKKGKLPIEEDSDSDESFHCQGRPWQLVEQYEADMKTSQPISNSINLPDDEEYFLYSTGLARLNPPNHSRKPEPHPYNLGFNRASTVYSSDSECTRIGRPLLPMKEFAPMCLPDSPKLKSTKPSKSKLKWNIRIPRPSGFSRMALSPTSEADFAQSLDLSTIQPPSLRSSPPSRSSRRQGMVFNINDLPDELKDIKSTPEAGGSGELPKEEESDSDESFHCQGIPEDLVKAYEADMKTSQPVSNSINVPDDPEYFLYSAGLARLHPPDHSRKPQPHPYKFNRASTVYSSDSECTRIGRPLLPLSEFPEQHPFHTDTDPLNPLRLKSTKPPKSKLKWNIRIPRPSGFSRIALSPTSEADSTQALDLATLQAPSLRPPPSSRSSRRQGMVFNIDDLPAELKEISSTQEPSGRKLPKEVDSDSDESFHCKGRPWELVEAYEADMKTSQPISNSINVPDDQEYFLYSAGLARLNPHDHSRKPQSHPYNLGFKRASTVYSSDSECTRVGRPLIPLSEFAPMCLPESTKLKSTKPPKSKLKWNIRIPRPSGFSRMALSPTSETDSAQALDLATLQAPPLRPPPSSLSSRRQGMVFNIDDLPAELKEISSTQEPSGSGT</sequence>
<dbReference type="VEuPathDB" id="FungiDB:PSTT_13677"/>
<comment type="caution">
    <text evidence="2">The sequence shown here is derived from an EMBL/GenBank/DDBJ whole genome shotgun (WGS) entry which is preliminary data.</text>
</comment>
<name>A0A2S4UQQ4_9BASI</name>
<feature type="region of interest" description="Disordered" evidence="1">
    <location>
        <begin position="377"/>
        <end position="396"/>
    </location>
</feature>
<feature type="region of interest" description="Disordered" evidence="1">
    <location>
        <begin position="168"/>
        <end position="230"/>
    </location>
</feature>
<keyword evidence="3" id="KW-1185">Reference proteome</keyword>
<feature type="region of interest" description="Disordered" evidence="1">
    <location>
        <begin position="318"/>
        <end position="340"/>
    </location>
</feature>
<dbReference type="Proteomes" id="UP000239156">
    <property type="component" value="Unassembled WGS sequence"/>
</dbReference>
<dbReference type="EMBL" id="PKSL01000197">
    <property type="protein sequence ID" value="POV99590.1"/>
    <property type="molecule type" value="Genomic_DNA"/>
</dbReference>
<evidence type="ECO:0000313" key="3">
    <source>
        <dbReference type="Proteomes" id="UP000239156"/>
    </source>
</evidence>
<evidence type="ECO:0000256" key="1">
    <source>
        <dbReference type="SAM" id="MobiDB-lite"/>
    </source>
</evidence>
<accession>A0A2S4UQQ4</accession>
<evidence type="ECO:0000313" key="2">
    <source>
        <dbReference type="EMBL" id="POV99590.1"/>
    </source>
</evidence>
<dbReference type="AlphaFoldDB" id="A0A2S4UQQ4"/>
<feature type="region of interest" description="Disordered" evidence="1">
    <location>
        <begin position="1"/>
        <end position="29"/>
    </location>
</feature>
<feature type="compositionally biased region" description="Basic and acidic residues" evidence="1">
    <location>
        <begin position="418"/>
        <end position="435"/>
    </location>
</feature>
<feature type="region of interest" description="Disordered" evidence="1">
    <location>
        <begin position="411"/>
        <end position="435"/>
    </location>
</feature>
<feature type="non-terminal residue" evidence="2">
    <location>
        <position position="1"/>
    </location>
</feature>